<protein>
    <submittedName>
        <fullName evidence="9">ETC complex I subunit</fullName>
    </submittedName>
</protein>
<dbReference type="OrthoDB" id="286811at2759"/>
<keyword evidence="6" id="KW-0249">Electron transport</keyword>
<dbReference type="STRING" id="3476.A0A2P5BX00"/>
<evidence type="ECO:0000256" key="8">
    <source>
        <dbReference type="ARBA" id="ARBA00023136"/>
    </source>
</evidence>
<dbReference type="PANTHER" id="PTHR12653:SF0">
    <property type="entry name" value="NADH DEHYDROGENASE [UBIQUINONE] 1 ALPHA SUBCOMPLEX SUBUNIT 5"/>
    <property type="match status" value="1"/>
</dbReference>
<keyword evidence="8" id="KW-0472">Membrane</keyword>
<comment type="subcellular location">
    <subcellularLocation>
        <location evidence="1">Mitochondrion inner membrane</location>
        <topology evidence="1">Peripheral membrane protein</topology>
        <orientation evidence="1">Matrix side</orientation>
    </subcellularLocation>
</comment>
<comment type="similarity">
    <text evidence="2">Belongs to the complex I NDUFA5 subunit family.</text>
</comment>
<keyword evidence="5" id="KW-0999">Mitochondrion inner membrane</keyword>
<evidence type="ECO:0000256" key="6">
    <source>
        <dbReference type="ARBA" id="ARBA00022982"/>
    </source>
</evidence>
<comment type="caution">
    <text evidence="9">The sequence shown here is derived from an EMBL/GenBank/DDBJ whole genome shotgun (WGS) entry which is preliminary data.</text>
</comment>
<evidence type="ECO:0000313" key="9">
    <source>
        <dbReference type="EMBL" id="PON53291.1"/>
    </source>
</evidence>
<keyword evidence="4" id="KW-0679">Respiratory chain</keyword>
<reference evidence="10" key="1">
    <citation type="submission" date="2016-06" db="EMBL/GenBank/DDBJ databases">
        <title>Parallel loss of symbiosis genes in relatives of nitrogen-fixing non-legume Parasponia.</title>
        <authorList>
            <person name="Van Velzen R."/>
            <person name="Holmer R."/>
            <person name="Bu F."/>
            <person name="Rutten L."/>
            <person name="Van Zeijl A."/>
            <person name="Liu W."/>
            <person name="Santuari L."/>
            <person name="Cao Q."/>
            <person name="Sharma T."/>
            <person name="Shen D."/>
            <person name="Roswanjaya Y."/>
            <person name="Wardhani T."/>
            <person name="Kalhor M.S."/>
            <person name="Jansen J."/>
            <person name="Van den Hoogen J."/>
            <person name="Gungor B."/>
            <person name="Hartog M."/>
            <person name="Hontelez J."/>
            <person name="Verver J."/>
            <person name="Yang W.-C."/>
            <person name="Schijlen E."/>
            <person name="Repin R."/>
            <person name="Schilthuizen M."/>
            <person name="Schranz E."/>
            <person name="Heidstra R."/>
            <person name="Miyata K."/>
            <person name="Fedorova E."/>
            <person name="Kohlen W."/>
            <person name="Bisseling T."/>
            <person name="Smit S."/>
            <person name="Geurts R."/>
        </authorList>
    </citation>
    <scope>NUCLEOTIDE SEQUENCE [LARGE SCALE GENOMIC DNA]</scope>
    <source>
        <strain evidence="10">cv. WU1-14</strain>
    </source>
</reference>
<evidence type="ECO:0000256" key="3">
    <source>
        <dbReference type="ARBA" id="ARBA00022448"/>
    </source>
</evidence>
<keyword evidence="7" id="KW-0496">Mitochondrion</keyword>
<gene>
    <name evidence="9" type="ORF">PanWU01x14_202980</name>
</gene>
<dbReference type="PANTHER" id="PTHR12653">
    <property type="entry name" value="NADH-UBIQUINONE OXIDOREDUCTASE 13 KD-B SUBUNIT"/>
    <property type="match status" value="1"/>
</dbReference>
<organism evidence="9 10">
    <name type="scientific">Parasponia andersonii</name>
    <name type="common">Sponia andersonii</name>
    <dbReference type="NCBI Taxonomy" id="3476"/>
    <lineage>
        <taxon>Eukaryota</taxon>
        <taxon>Viridiplantae</taxon>
        <taxon>Streptophyta</taxon>
        <taxon>Embryophyta</taxon>
        <taxon>Tracheophyta</taxon>
        <taxon>Spermatophyta</taxon>
        <taxon>Magnoliopsida</taxon>
        <taxon>eudicotyledons</taxon>
        <taxon>Gunneridae</taxon>
        <taxon>Pentapetalae</taxon>
        <taxon>rosids</taxon>
        <taxon>fabids</taxon>
        <taxon>Rosales</taxon>
        <taxon>Cannabaceae</taxon>
        <taxon>Parasponia</taxon>
    </lineage>
</organism>
<evidence type="ECO:0000313" key="10">
    <source>
        <dbReference type="Proteomes" id="UP000237105"/>
    </source>
</evidence>
<evidence type="ECO:0000256" key="2">
    <source>
        <dbReference type="ARBA" id="ARBA00010261"/>
    </source>
</evidence>
<dbReference type="InterPro" id="IPR006806">
    <property type="entry name" value="NDUFA5"/>
</dbReference>
<dbReference type="GO" id="GO:0005743">
    <property type="term" value="C:mitochondrial inner membrane"/>
    <property type="evidence" value="ECO:0007669"/>
    <property type="project" value="UniProtKB-SubCell"/>
</dbReference>
<evidence type="ECO:0000256" key="1">
    <source>
        <dbReference type="ARBA" id="ARBA00004443"/>
    </source>
</evidence>
<evidence type="ECO:0000256" key="4">
    <source>
        <dbReference type="ARBA" id="ARBA00022660"/>
    </source>
</evidence>
<dbReference type="Proteomes" id="UP000237105">
    <property type="component" value="Unassembled WGS sequence"/>
</dbReference>
<keyword evidence="3" id="KW-0813">Transport</keyword>
<name>A0A2P5BX00_PARAD</name>
<dbReference type="Pfam" id="PF04716">
    <property type="entry name" value="ETC_C1_NDUFA5"/>
    <property type="match status" value="1"/>
</dbReference>
<dbReference type="EMBL" id="JXTB01000208">
    <property type="protein sequence ID" value="PON53291.1"/>
    <property type="molecule type" value="Genomic_DNA"/>
</dbReference>
<dbReference type="AlphaFoldDB" id="A0A2P5BX00"/>
<accession>A0A2P5BX00</accession>
<keyword evidence="10" id="KW-1185">Reference proteome</keyword>
<evidence type="ECO:0000256" key="5">
    <source>
        <dbReference type="ARBA" id="ARBA00022792"/>
    </source>
</evidence>
<evidence type="ECO:0000256" key="7">
    <source>
        <dbReference type="ARBA" id="ARBA00023128"/>
    </source>
</evidence>
<dbReference type="GO" id="GO:0022904">
    <property type="term" value="P:respiratory electron transport chain"/>
    <property type="evidence" value="ECO:0007669"/>
    <property type="project" value="InterPro"/>
</dbReference>
<sequence>MVRRYLFILYNRMLERARSLPSDEMYRGRPENLARRGRRICREEVDLSMIEKRISCGGVQDLIHQAHAELHQLDLLLKEASEQRLPPMRLFGTGAFDVSKAI</sequence>
<proteinExistence type="inferred from homology"/>